<evidence type="ECO:0000259" key="7">
    <source>
        <dbReference type="PROSITE" id="PS50268"/>
    </source>
</evidence>
<dbReference type="GO" id="GO:0007156">
    <property type="term" value="P:homophilic cell adhesion via plasma membrane adhesion molecules"/>
    <property type="evidence" value="ECO:0007669"/>
    <property type="project" value="InterPro"/>
</dbReference>
<dbReference type="OrthoDB" id="9990384at2759"/>
<feature type="non-terminal residue" evidence="8">
    <location>
        <position position="1"/>
    </location>
</feature>
<comment type="caution">
    <text evidence="8">The sequence shown here is derived from an EMBL/GenBank/DDBJ whole genome shotgun (WGS) entry which is preliminary data.</text>
</comment>
<keyword evidence="2" id="KW-0812">Transmembrane</keyword>
<evidence type="ECO:0000256" key="6">
    <source>
        <dbReference type="PROSITE-ProRule" id="PRU00043"/>
    </source>
</evidence>
<evidence type="ECO:0000313" key="9">
    <source>
        <dbReference type="Proteomes" id="UP000517892"/>
    </source>
</evidence>
<organism evidence="8 9">
    <name type="scientific">Centropus unirufus</name>
    <dbReference type="NCBI Taxonomy" id="1118519"/>
    <lineage>
        <taxon>Eukaryota</taxon>
        <taxon>Metazoa</taxon>
        <taxon>Chordata</taxon>
        <taxon>Craniata</taxon>
        <taxon>Vertebrata</taxon>
        <taxon>Euteleostomi</taxon>
        <taxon>Archelosauria</taxon>
        <taxon>Archosauria</taxon>
        <taxon>Dinosauria</taxon>
        <taxon>Saurischia</taxon>
        <taxon>Theropoda</taxon>
        <taxon>Coelurosauria</taxon>
        <taxon>Aves</taxon>
        <taxon>Neognathae</taxon>
        <taxon>Neoaves</taxon>
        <taxon>Otidimorphae</taxon>
        <taxon>Cuculiformes</taxon>
        <taxon>Centropidae</taxon>
        <taxon>Centropus</taxon>
    </lineage>
</organism>
<dbReference type="PANTHER" id="PTHR24028:SF234">
    <property type="entry name" value="PROTOCADHERIN GAMMA-A3"/>
    <property type="match status" value="1"/>
</dbReference>
<dbReference type="CDD" id="cd11304">
    <property type="entry name" value="Cadherin_repeat"/>
    <property type="match status" value="1"/>
</dbReference>
<protein>
    <submittedName>
        <fullName evidence="8">PCDG7 protein</fullName>
    </submittedName>
</protein>
<dbReference type="Proteomes" id="UP000517892">
    <property type="component" value="Unassembled WGS sequence"/>
</dbReference>
<dbReference type="SUPFAM" id="SSF49313">
    <property type="entry name" value="Cadherin-like"/>
    <property type="match status" value="1"/>
</dbReference>
<evidence type="ECO:0000256" key="5">
    <source>
        <dbReference type="ARBA" id="ARBA00023180"/>
    </source>
</evidence>
<dbReference type="SMART" id="SM00112">
    <property type="entry name" value="CA"/>
    <property type="match status" value="1"/>
</dbReference>
<feature type="non-terminal residue" evidence="8">
    <location>
        <position position="71"/>
    </location>
</feature>
<keyword evidence="5" id="KW-0325">Glycoprotein</keyword>
<keyword evidence="9" id="KW-1185">Reference proteome</keyword>
<evidence type="ECO:0000256" key="2">
    <source>
        <dbReference type="ARBA" id="ARBA00022692"/>
    </source>
</evidence>
<proteinExistence type="predicted"/>
<evidence type="ECO:0000256" key="1">
    <source>
        <dbReference type="ARBA" id="ARBA00004167"/>
    </source>
</evidence>
<dbReference type="AlphaFoldDB" id="A0A7K5AF71"/>
<dbReference type="Pfam" id="PF00028">
    <property type="entry name" value="Cadherin"/>
    <property type="match status" value="1"/>
</dbReference>
<comment type="subcellular location">
    <subcellularLocation>
        <location evidence="1">Membrane</location>
        <topology evidence="1">Single-pass membrane protein</topology>
    </subcellularLocation>
</comment>
<keyword evidence="6" id="KW-0106">Calcium</keyword>
<dbReference type="InterPro" id="IPR050174">
    <property type="entry name" value="Protocadherin/Cadherin-CA"/>
</dbReference>
<reference evidence="8 9" key="1">
    <citation type="submission" date="2019-09" db="EMBL/GenBank/DDBJ databases">
        <title>Bird 10,000 Genomes (B10K) Project - Family phase.</title>
        <authorList>
            <person name="Zhang G."/>
        </authorList>
    </citation>
    <scope>NUCLEOTIDE SEQUENCE [LARGE SCALE GENOMIC DNA]</scope>
    <source>
        <strain evidence="8">B10K-DU-017-25</strain>
        <tissue evidence="8">Mixed tissue sample</tissue>
    </source>
</reference>
<sequence length="71" mass="7760">ISAIDVDDGTNGHVKYSMKKTTDMASEPFHLDSEMGAITLVQSLDFEEVESFELYVQARDGGGLFDTAKVT</sequence>
<dbReference type="GO" id="GO:0005886">
    <property type="term" value="C:plasma membrane"/>
    <property type="evidence" value="ECO:0007669"/>
    <property type="project" value="TreeGrafter"/>
</dbReference>
<dbReference type="PROSITE" id="PS50268">
    <property type="entry name" value="CADHERIN_2"/>
    <property type="match status" value="1"/>
</dbReference>
<evidence type="ECO:0000313" key="8">
    <source>
        <dbReference type="EMBL" id="NWR82229.1"/>
    </source>
</evidence>
<keyword evidence="4" id="KW-0472">Membrane</keyword>
<evidence type="ECO:0000256" key="3">
    <source>
        <dbReference type="ARBA" id="ARBA00022989"/>
    </source>
</evidence>
<evidence type="ECO:0000256" key="4">
    <source>
        <dbReference type="ARBA" id="ARBA00023136"/>
    </source>
</evidence>
<dbReference type="GO" id="GO:0005509">
    <property type="term" value="F:calcium ion binding"/>
    <property type="evidence" value="ECO:0007669"/>
    <property type="project" value="UniProtKB-UniRule"/>
</dbReference>
<keyword evidence="3" id="KW-1133">Transmembrane helix</keyword>
<name>A0A7K5AF71_9AVES</name>
<gene>
    <name evidence="8" type="primary">Pcdhga7_1</name>
    <name evidence="8" type="ORF">CENUNI_R15109</name>
</gene>
<accession>A0A7K5AF71</accession>
<dbReference type="InterPro" id="IPR002126">
    <property type="entry name" value="Cadherin-like_dom"/>
</dbReference>
<dbReference type="EMBL" id="VYZI01004667">
    <property type="protein sequence ID" value="NWR82229.1"/>
    <property type="molecule type" value="Genomic_DNA"/>
</dbReference>
<feature type="domain" description="Cadherin" evidence="7">
    <location>
        <begin position="1"/>
        <end position="62"/>
    </location>
</feature>
<dbReference type="InterPro" id="IPR015919">
    <property type="entry name" value="Cadherin-like_sf"/>
</dbReference>
<dbReference type="PANTHER" id="PTHR24028">
    <property type="entry name" value="CADHERIN-87A"/>
    <property type="match status" value="1"/>
</dbReference>
<dbReference type="Gene3D" id="2.60.40.60">
    <property type="entry name" value="Cadherins"/>
    <property type="match status" value="1"/>
</dbReference>